<keyword evidence="7 8" id="KW-0472">Membrane</keyword>
<dbReference type="PRINTS" id="PR01036">
    <property type="entry name" value="TCRTETB"/>
</dbReference>
<accession>A0A840EUV2</accession>
<dbReference type="PANTHER" id="PTHR23501:SF197">
    <property type="entry name" value="COMD"/>
    <property type="match status" value="1"/>
</dbReference>
<dbReference type="Gene3D" id="1.20.1720.10">
    <property type="entry name" value="Multidrug resistance protein D"/>
    <property type="match status" value="1"/>
</dbReference>
<feature type="transmembrane region" description="Helical" evidence="8">
    <location>
        <begin position="123"/>
        <end position="140"/>
    </location>
</feature>
<proteinExistence type="inferred from homology"/>
<feature type="transmembrane region" description="Helical" evidence="8">
    <location>
        <begin position="322"/>
        <end position="341"/>
    </location>
</feature>
<evidence type="ECO:0000256" key="8">
    <source>
        <dbReference type="SAM" id="Phobius"/>
    </source>
</evidence>
<evidence type="ECO:0000256" key="5">
    <source>
        <dbReference type="ARBA" id="ARBA00022692"/>
    </source>
</evidence>
<evidence type="ECO:0000259" key="9">
    <source>
        <dbReference type="PROSITE" id="PS50850"/>
    </source>
</evidence>
<dbReference type="InterPro" id="IPR036259">
    <property type="entry name" value="MFS_trans_sf"/>
</dbReference>
<gene>
    <name evidence="10" type="ORF">BKA16_000700</name>
</gene>
<evidence type="ECO:0000256" key="3">
    <source>
        <dbReference type="ARBA" id="ARBA00022448"/>
    </source>
</evidence>
<evidence type="ECO:0000256" key="2">
    <source>
        <dbReference type="ARBA" id="ARBA00007520"/>
    </source>
</evidence>
<dbReference type="Proteomes" id="UP000551501">
    <property type="component" value="Unassembled WGS sequence"/>
</dbReference>
<dbReference type="PROSITE" id="PS50850">
    <property type="entry name" value="MFS"/>
    <property type="match status" value="1"/>
</dbReference>
<evidence type="ECO:0000256" key="1">
    <source>
        <dbReference type="ARBA" id="ARBA00004651"/>
    </source>
</evidence>
<dbReference type="InterPro" id="IPR011701">
    <property type="entry name" value="MFS"/>
</dbReference>
<evidence type="ECO:0000256" key="6">
    <source>
        <dbReference type="ARBA" id="ARBA00022989"/>
    </source>
</evidence>
<feature type="transmembrane region" description="Helical" evidence="8">
    <location>
        <begin position="91"/>
        <end position="117"/>
    </location>
</feature>
<sequence>MTSPTRTDADDEAPAQIDRKVVYVIFSALVAAMFLSSLDQSIVGTELPTIVGDLDAVDHEGWIVTSYLVAIAIVMPVYGKVGDLYGRRWPFLISIGIFLCGSLGSALSTSFAELVIFRSLQGLGAGGLMILSQAIIADIVSARDRGKFMGPIGAIFGIAAVLGPLLGGWFAQGPGWRWAFWLNVPIAAIALIIAFFALKLPRQRSGKRFDFVGTLFLALATAGIVLVTSWTSIVSSEKYDWSDPWLLALLIGAVVCLGVFIVVELRVAEPLIPLHLFRDRVFSVSTAIAFVVGVTMFAALAYLPTFLQMAHDVDPTDSGLLMLPMTIGLMITAIGSGFLIAKTGRYRIYPIIGLAITTAGIAWLTFITADISMVMFGAMIFVLGFGMGLVMQTIVIAVQNAVPSAQVGTATSTNNFLREIGAAIGTSVFGTVFTTSLAGKLDDLKNSMPSAAKAGAASDLTPESVGALKNTDPNLYHEIIDAYADAMAPTFWFLVPIAAVGFVLSLFLRDKKLSTTAGLVDRGQAGELAGAGAR</sequence>
<feature type="transmembrane region" description="Helical" evidence="8">
    <location>
        <begin position="245"/>
        <end position="268"/>
    </location>
</feature>
<dbReference type="PANTHER" id="PTHR23501">
    <property type="entry name" value="MAJOR FACILITATOR SUPERFAMILY"/>
    <property type="match status" value="1"/>
</dbReference>
<dbReference type="EMBL" id="JACIFP010000001">
    <property type="protein sequence ID" value="MBB4134148.1"/>
    <property type="molecule type" value="Genomic_DNA"/>
</dbReference>
<feature type="transmembrane region" description="Helical" evidence="8">
    <location>
        <begin position="62"/>
        <end position="79"/>
    </location>
</feature>
<keyword evidence="5 8" id="KW-0812">Transmembrane</keyword>
<dbReference type="SUPFAM" id="SSF103473">
    <property type="entry name" value="MFS general substrate transporter"/>
    <property type="match status" value="1"/>
</dbReference>
<name>A0A840EUV2_9ACTN</name>
<comment type="similarity">
    <text evidence="2">Belongs to the major facilitator superfamily. TCR/Tet family.</text>
</comment>
<dbReference type="Pfam" id="PF07690">
    <property type="entry name" value="MFS_1"/>
    <property type="match status" value="1"/>
</dbReference>
<evidence type="ECO:0000256" key="4">
    <source>
        <dbReference type="ARBA" id="ARBA00022475"/>
    </source>
</evidence>
<keyword evidence="6 8" id="KW-1133">Transmembrane helix</keyword>
<reference evidence="10 11" key="1">
    <citation type="submission" date="2020-08" db="EMBL/GenBank/DDBJ databases">
        <title>Sequencing the genomes of 1000 actinobacteria strains.</title>
        <authorList>
            <person name="Klenk H.-P."/>
        </authorList>
    </citation>
    <scope>NUCLEOTIDE SEQUENCE [LARGE SCALE GENOMIC DNA]</scope>
    <source>
        <strain evidence="10 11">DSM 45298</strain>
    </source>
</reference>
<comment type="caution">
    <text evidence="10">The sequence shown here is derived from an EMBL/GenBank/DDBJ whole genome shotgun (WGS) entry which is preliminary data.</text>
</comment>
<feature type="domain" description="Major facilitator superfamily (MFS) profile" evidence="9">
    <location>
        <begin position="25"/>
        <end position="513"/>
    </location>
</feature>
<dbReference type="AlphaFoldDB" id="A0A840EUV2"/>
<protein>
    <submittedName>
        <fullName evidence="10">EmrB/QacA subfamily drug resistance transporter</fullName>
    </submittedName>
</protein>
<feature type="transmembrane region" description="Helical" evidence="8">
    <location>
        <begin position="280"/>
        <end position="302"/>
    </location>
</feature>
<evidence type="ECO:0000313" key="11">
    <source>
        <dbReference type="Proteomes" id="UP000551501"/>
    </source>
</evidence>
<dbReference type="CDD" id="cd17502">
    <property type="entry name" value="MFS_Azr1_MDR_like"/>
    <property type="match status" value="1"/>
</dbReference>
<feature type="transmembrane region" description="Helical" evidence="8">
    <location>
        <begin position="419"/>
        <end position="439"/>
    </location>
</feature>
<organism evidence="10 11">
    <name type="scientific">Gordonia humi</name>
    <dbReference type="NCBI Taxonomy" id="686429"/>
    <lineage>
        <taxon>Bacteria</taxon>
        <taxon>Bacillati</taxon>
        <taxon>Actinomycetota</taxon>
        <taxon>Actinomycetes</taxon>
        <taxon>Mycobacteriales</taxon>
        <taxon>Gordoniaceae</taxon>
        <taxon>Gordonia</taxon>
    </lineage>
</organism>
<dbReference type="GO" id="GO:0022857">
    <property type="term" value="F:transmembrane transporter activity"/>
    <property type="evidence" value="ECO:0007669"/>
    <property type="project" value="InterPro"/>
</dbReference>
<feature type="transmembrane region" description="Helical" evidence="8">
    <location>
        <begin position="210"/>
        <end position="233"/>
    </location>
</feature>
<feature type="transmembrane region" description="Helical" evidence="8">
    <location>
        <begin position="152"/>
        <end position="172"/>
    </location>
</feature>
<dbReference type="Gene3D" id="1.20.1250.20">
    <property type="entry name" value="MFS general substrate transporter like domains"/>
    <property type="match status" value="1"/>
</dbReference>
<evidence type="ECO:0000313" key="10">
    <source>
        <dbReference type="EMBL" id="MBB4134148.1"/>
    </source>
</evidence>
<dbReference type="RefSeq" id="WP_183369359.1">
    <property type="nucleotide sequence ID" value="NZ_BAABHL010000105.1"/>
</dbReference>
<feature type="transmembrane region" description="Helical" evidence="8">
    <location>
        <begin position="491"/>
        <end position="508"/>
    </location>
</feature>
<comment type="subcellular location">
    <subcellularLocation>
        <location evidence="1">Cell membrane</location>
        <topology evidence="1">Multi-pass membrane protein</topology>
    </subcellularLocation>
</comment>
<keyword evidence="4" id="KW-1003">Cell membrane</keyword>
<feature type="transmembrane region" description="Helical" evidence="8">
    <location>
        <begin position="178"/>
        <end position="198"/>
    </location>
</feature>
<keyword evidence="11" id="KW-1185">Reference proteome</keyword>
<dbReference type="FunFam" id="1.20.1720.10:FF:000004">
    <property type="entry name" value="EmrB/QacA family drug resistance transporter"/>
    <property type="match status" value="1"/>
</dbReference>
<feature type="transmembrane region" description="Helical" evidence="8">
    <location>
        <begin position="348"/>
        <end position="367"/>
    </location>
</feature>
<keyword evidence="3" id="KW-0813">Transport</keyword>
<feature type="transmembrane region" description="Helical" evidence="8">
    <location>
        <begin position="373"/>
        <end position="398"/>
    </location>
</feature>
<dbReference type="NCBIfam" id="TIGR00711">
    <property type="entry name" value="efflux_EmrB"/>
    <property type="match status" value="1"/>
</dbReference>
<feature type="transmembrane region" description="Helical" evidence="8">
    <location>
        <begin position="21"/>
        <end position="42"/>
    </location>
</feature>
<evidence type="ECO:0000256" key="7">
    <source>
        <dbReference type="ARBA" id="ARBA00023136"/>
    </source>
</evidence>
<dbReference type="InterPro" id="IPR004638">
    <property type="entry name" value="EmrB-like"/>
</dbReference>
<dbReference type="InterPro" id="IPR020846">
    <property type="entry name" value="MFS_dom"/>
</dbReference>
<dbReference type="GO" id="GO:0005886">
    <property type="term" value="C:plasma membrane"/>
    <property type="evidence" value="ECO:0007669"/>
    <property type="project" value="UniProtKB-SubCell"/>
</dbReference>